<organism evidence="1 2">
    <name type="scientific">Rosa chinensis</name>
    <name type="common">China rose</name>
    <dbReference type="NCBI Taxonomy" id="74649"/>
    <lineage>
        <taxon>Eukaryota</taxon>
        <taxon>Viridiplantae</taxon>
        <taxon>Streptophyta</taxon>
        <taxon>Embryophyta</taxon>
        <taxon>Tracheophyta</taxon>
        <taxon>Spermatophyta</taxon>
        <taxon>Magnoliopsida</taxon>
        <taxon>eudicotyledons</taxon>
        <taxon>Gunneridae</taxon>
        <taxon>Pentapetalae</taxon>
        <taxon>rosids</taxon>
        <taxon>fabids</taxon>
        <taxon>Rosales</taxon>
        <taxon>Rosaceae</taxon>
        <taxon>Rosoideae</taxon>
        <taxon>Rosoideae incertae sedis</taxon>
        <taxon>Rosa</taxon>
    </lineage>
</organism>
<dbReference type="Pfam" id="PF12796">
    <property type="entry name" value="Ank_2"/>
    <property type="match status" value="1"/>
</dbReference>
<dbReference type="Gene3D" id="1.25.40.20">
    <property type="entry name" value="Ankyrin repeat-containing domain"/>
    <property type="match status" value="2"/>
</dbReference>
<dbReference type="InterPro" id="IPR036770">
    <property type="entry name" value="Ankyrin_rpt-contain_sf"/>
</dbReference>
<sequence>MHGLINTAGARQIYFKQCVPLYNAALIGDWKTAKRIIEKDKSILGASITKGWQTVLHVAAGARQVCFVKKLLKLLKEEDLVLQDQNGNTPFCFAVAAGAVRVAKIMIQKNPRLPEIRGGQGMTPLYFAALFGHGHMASYLYPQLIQMVDEGERAGIFFTCINNSLYGLALKMLHDYPELAVARNKNNETALHLLSQKPSAFSRKSSGIWKSFVHYCTNKGKLKNTQGLQLLKRLWEEVLCKNEGIVTDVIRRPSHVLFIAAKVGNFKFVAELLGSYPDLIWERDDKNRSLFHIAVMYHQARIFHLVHKLGLYKDFILSLTDDHNNNILHLAAKSPQHELNTVSRPGSRQMQSDVLWFEEVKKVVTPFYIDMKNSEGKTPRDIFREEHGGLLQREQSWLRSTVQRIQPSRLLSFRF</sequence>
<evidence type="ECO:0000313" key="1">
    <source>
        <dbReference type="EMBL" id="PRQ54701.1"/>
    </source>
</evidence>
<name>A0A2P6S7N0_ROSCH</name>
<dbReference type="OMA" id="DDANEIC"/>
<evidence type="ECO:0000313" key="2">
    <source>
        <dbReference type="Proteomes" id="UP000238479"/>
    </source>
</evidence>
<proteinExistence type="predicted"/>
<dbReference type="SUPFAM" id="SSF48403">
    <property type="entry name" value="Ankyrin repeat"/>
    <property type="match status" value="1"/>
</dbReference>
<dbReference type="SMART" id="SM00248">
    <property type="entry name" value="ANK"/>
    <property type="match status" value="5"/>
</dbReference>
<dbReference type="PANTHER" id="PTHR24177">
    <property type="entry name" value="CASKIN"/>
    <property type="match status" value="1"/>
</dbReference>
<dbReference type="InterPro" id="IPR002110">
    <property type="entry name" value="Ankyrin_rpt"/>
</dbReference>
<dbReference type="Proteomes" id="UP000238479">
    <property type="component" value="Chromosome 1"/>
</dbReference>
<dbReference type="PANTHER" id="PTHR24177:SF356">
    <property type="entry name" value="ANKYRIN REPEAT PLANT-LIKE PROTEIN"/>
    <property type="match status" value="1"/>
</dbReference>
<comment type="caution">
    <text evidence="1">The sequence shown here is derived from an EMBL/GenBank/DDBJ whole genome shotgun (WGS) entry which is preliminary data.</text>
</comment>
<dbReference type="STRING" id="74649.A0A2P6S7N0"/>
<keyword evidence="2" id="KW-1185">Reference proteome</keyword>
<reference evidence="1 2" key="1">
    <citation type="journal article" date="2018" name="Nat. Genet.">
        <title>The Rosa genome provides new insights in the design of modern roses.</title>
        <authorList>
            <person name="Bendahmane M."/>
        </authorList>
    </citation>
    <scope>NUCLEOTIDE SEQUENCE [LARGE SCALE GENOMIC DNA]</scope>
    <source>
        <strain evidence="2">cv. Old Blush</strain>
    </source>
</reference>
<gene>
    <name evidence="1" type="ORF">RchiOBHm_Chr1g0316601</name>
</gene>
<accession>A0A2P6S7N0</accession>
<dbReference type="Gramene" id="PRQ54701">
    <property type="protein sequence ID" value="PRQ54701"/>
    <property type="gene ID" value="RchiOBHm_Chr1g0316601"/>
</dbReference>
<dbReference type="AlphaFoldDB" id="A0A2P6S7N0"/>
<protein>
    <submittedName>
        <fullName evidence="1">Putative ankyrin repeat-containing domain-containing protein</fullName>
    </submittedName>
</protein>
<dbReference type="GO" id="GO:0016020">
    <property type="term" value="C:membrane"/>
    <property type="evidence" value="ECO:0007669"/>
    <property type="project" value="TreeGrafter"/>
</dbReference>
<dbReference type="EMBL" id="PDCK01000039">
    <property type="protein sequence ID" value="PRQ54701.1"/>
    <property type="molecule type" value="Genomic_DNA"/>
</dbReference>